<accession>A0A150FAZ2</accession>
<organism evidence="1 2">
    <name type="scientific">Bacillus nakamurai</name>
    <dbReference type="NCBI Taxonomy" id="1793963"/>
    <lineage>
        <taxon>Bacteria</taxon>
        <taxon>Bacillati</taxon>
        <taxon>Bacillota</taxon>
        <taxon>Bacilli</taxon>
        <taxon>Bacillales</taxon>
        <taxon>Bacillaceae</taxon>
        <taxon>Bacillus</taxon>
    </lineage>
</organism>
<dbReference type="EMBL" id="LSBA01000005">
    <property type="protein sequence ID" value="KXZ22417.1"/>
    <property type="molecule type" value="Genomic_DNA"/>
</dbReference>
<sequence length="92" mass="10355">MAKLLIEYEGAFELTENVCGNKIMSGTTLVRDLGDFITYDLVLNEKPKVNIKRVNDKGEIIQEISGVKLSISENENKQKILENLTTLLKKSL</sequence>
<protein>
    <submittedName>
        <fullName evidence="1">Uncharacterized protein</fullName>
    </submittedName>
</protein>
<reference evidence="2" key="1">
    <citation type="submission" date="2016-02" db="EMBL/GenBank/DDBJ databases">
        <authorList>
            <person name="Dunlap C."/>
        </authorList>
    </citation>
    <scope>NUCLEOTIDE SEQUENCE [LARGE SCALE GENOMIC DNA]</scope>
    <source>
        <strain evidence="2">NRRL B-41092</strain>
    </source>
</reference>
<dbReference type="Proteomes" id="UP000075430">
    <property type="component" value="Unassembled WGS sequence"/>
</dbReference>
<comment type="caution">
    <text evidence="1">The sequence shown here is derived from an EMBL/GenBank/DDBJ whole genome shotgun (WGS) entry which is preliminary data.</text>
</comment>
<dbReference type="AlphaFoldDB" id="A0A150FAZ2"/>
<evidence type="ECO:0000313" key="2">
    <source>
        <dbReference type="Proteomes" id="UP000075430"/>
    </source>
</evidence>
<keyword evidence="2" id="KW-1185">Reference proteome</keyword>
<dbReference type="RefSeq" id="WP_061520760.1">
    <property type="nucleotide sequence ID" value="NZ_JARLZY010000019.1"/>
</dbReference>
<evidence type="ECO:0000313" key="1">
    <source>
        <dbReference type="EMBL" id="KXZ22417.1"/>
    </source>
</evidence>
<proteinExistence type="predicted"/>
<name>A0A150FAZ2_9BACI</name>
<gene>
    <name evidence="1" type="ORF">AXI58_10540</name>
</gene>